<comment type="caution">
    <text evidence="2">The sequence shown here is derived from an EMBL/GenBank/DDBJ whole genome shotgun (WGS) entry which is preliminary data.</text>
</comment>
<dbReference type="Proteomes" id="UP000593575">
    <property type="component" value="Unassembled WGS sequence"/>
</dbReference>
<keyword evidence="1" id="KW-1133">Transmembrane helix</keyword>
<evidence type="ECO:0000313" key="3">
    <source>
        <dbReference type="Proteomes" id="UP000593575"/>
    </source>
</evidence>
<name>A0A7J9JX99_9ROSI</name>
<gene>
    <name evidence="2" type="ORF">Goarm_004570</name>
</gene>
<proteinExistence type="predicted"/>
<reference evidence="2 3" key="1">
    <citation type="journal article" date="2019" name="Genome Biol. Evol.">
        <title>Insights into the evolution of the New World diploid cottons (Gossypium, subgenus Houzingenia) based on genome sequencing.</title>
        <authorList>
            <person name="Grover C.E."/>
            <person name="Arick M.A. 2nd"/>
            <person name="Thrash A."/>
            <person name="Conover J.L."/>
            <person name="Sanders W.S."/>
            <person name="Peterson D.G."/>
            <person name="Frelichowski J.E."/>
            <person name="Scheffler J.A."/>
            <person name="Scheffler B.E."/>
            <person name="Wendel J.F."/>
        </authorList>
    </citation>
    <scope>NUCLEOTIDE SEQUENCE [LARGE SCALE GENOMIC DNA]</scope>
    <source>
        <strain evidence="2">6</strain>
        <tissue evidence="2">Leaf</tissue>
    </source>
</reference>
<sequence>LITAARDHALTLQQESDLSLSIELFCYVVLLESWLHHKSDTDVGCAEEKIVHGVFLGPIASPSSHESPFVLESREQRAVKRLLGNAEISNGNLLITSDTDKLPRLLLALGLSATLALTFGLSATAAWLANFQQRLHTLKLLQWCDGVPPMLHLELKHYMYSFEFLVDYSSWRASVHIYKTITVGLSR</sequence>
<dbReference type="AlphaFoldDB" id="A0A7J9JX99"/>
<dbReference type="Pfam" id="PF04724">
    <property type="entry name" value="Glyco_transf_17"/>
    <property type="match status" value="2"/>
</dbReference>
<organism evidence="2 3">
    <name type="scientific">Gossypium armourianum</name>
    <dbReference type="NCBI Taxonomy" id="34283"/>
    <lineage>
        <taxon>Eukaryota</taxon>
        <taxon>Viridiplantae</taxon>
        <taxon>Streptophyta</taxon>
        <taxon>Embryophyta</taxon>
        <taxon>Tracheophyta</taxon>
        <taxon>Spermatophyta</taxon>
        <taxon>Magnoliopsida</taxon>
        <taxon>eudicotyledons</taxon>
        <taxon>Gunneridae</taxon>
        <taxon>Pentapetalae</taxon>
        <taxon>rosids</taxon>
        <taxon>malvids</taxon>
        <taxon>Malvales</taxon>
        <taxon>Malvaceae</taxon>
        <taxon>Malvoideae</taxon>
        <taxon>Gossypium</taxon>
    </lineage>
</organism>
<feature type="transmembrane region" description="Helical" evidence="1">
    <location>
        <begin position="105"/>
        <end position="129"/>
    </location>
</feature>
<evidence type="ECO:0000313" key="2">
    <source>
        <dbReference type="EMBL" id="MBA0838778.1"/>
    </source>
</evidence>
<accession>A0A7J9JX99</accession>
<dbReference type="InterPro" id="IPR006813">
    <property type="entry name" value="Glyco_trans_17"/>
</dbReference>
<feature type="non-terminal residue" evidence="2">
    <location>
        <position position="1"/>
    </location>
</feature>
<evidence type="ECO:0000256" key="1">
    <source>
        <dbReference type="SAM" id="Phobius"/>
    </source>
</evidence>
<dbReference type="PANTHER" id="PTHR12224">
    <property type="entry name" value="BETA-1,4-MANNOSYL-GLYCOPROTEIN BETA-1,4-N-ACETYLGLUCOSAMINYL-TRANSFERASE"/>
    <property type="match status" value="1"/>
</dbReference>
<protein>
    <submittedName>
        <fullName evidence="2">Uncharacterized protein</fullName>
    </submittedName>
</protein>
<keyword evidence="1" id="KW-0812">Transmembrane</keyword>
<keyword evidence="1" id="KW-0472">Membrane</keyword>
<dbReference type="PANTHER" id="PTHR12224:SF25">
    <property type="entry name" value="BETA-1,4-N-ACETYLGLUCOSAMINYLTRANSFERASE FAMILY PROTEIN"/>
    <property type="match status" value="1"/>
</dbReference>
<dbReference type="EMBL" id="JABFAE010000010">
    <property type="protein sequence ID" value="MBA0838778.1"/>
    <property type="molecule type" value="Genomic_DNA"/>
</dbReference>
<keyword evidence="3" id="KW-1185">Reference proteome</keyword>
<dbReference type="GO" id="GO:0016020">
    <property type="term" value="C:membrane"/>
    <property type="evidence" value="ECO:0007669"/>
    <property type="project" value="InterPro"/>
</dbReference>
<dbReference type="GO" id="GO:0006044">
    <property type="term" value="P:N-acetylglucosamine metabolic process"/>
    <property type="evidence" value="ECO:0007669"/>
    <property type="project" value="TreeGrafter"/>
</dbReference>
<dbReference type="GO" id="GO:0003830">
    <property type="term" value="F:beta-1,4-mannosylglycoprotein 4-beta-N-acetylglucosaminyltransferase activity"/>
    <property type="evidence" value="ECO:0007669"/>
    <property type="project" value="InterPro"/>
</dbReference>